<dbReference type="CDD" id="cd04301">
    <property type="entry name" value="NAT_SF"/>
    <property type="match status" value="1"/>
</dbReference>
<evidence type="ECO:0000256" key="2">
    <source>
        <dbReference type="ARBA" id="ARBA00023315"/>
    </source>
</evidence>
<dbReference type="Gene3D" id="3.40.630.30">
    <property type="match status" value="1"/>
</dbReference>
<reference evidence="6 7" key="1">
    <citation type="journal article" date="2014" name="PLoS Genet.">
        <title>Phylogenetically driven sequencing of extremely halophilic archaea reveals strategies for static and dynamic osmo-response.</title>
        <authorList>
            <person name="Becker E.A."/>
            <person name="Seitzer P.M."/>
            <person name="Tritt A."/>
            <person name="Larsen D."/>
            <person name="Krusor M."/>
            <person name="Yao A.I."/>
            <person name="Wu D."/>
            <person name="Madern D."/>
            <person name="Eisen J.A."/>
            <person name="Darling A.E."/>
            <person name="Facciotti M.T."/>
        </authorList>
    </citation>
    <scope>NUCLEOTIDE SEQUENCE [LARGE SCALE GENOMIC DNA]</scope>
    <source>
        <strain evidence="6 7">DSM 5350</strain>
    </source>
</reference>
<gene>
    <name evidence="6" type="ORF">C449_03054</name>
</gene>
<dbReference type="Pfam" id="PF13302">
    <property type="entry name" value="Acetyltransf_3"/>
    <property type="match status" value="1"/>
</dbReference>
<dbReference type="PROSITE" id="PS51186">
    <property type="entry name" value="GNAT"/>
    <property type="match status" value="1"/>
</dbReference>
<dbReference type="STRING" id="1227455.C449_03054"/>
<name>M0MMR1_9EURY</name>
<dbReference type="GO" id="GO:0016747">
    <property type="term" value="F:acyltransferase activity, transferring groups other than amino-acyl groups"/>
    <property type="evidence" value="ECO:0007669"/>
    <property type="project" value="InterPro"/>
</dbReference>
<dbReference type="AlphaFoldDB" id="M0MMR1"/>
<evidence type="ECO:0000259" key="5">
    <source>
        <dbReference type="PROSITE" id="PS51186"/>
    </source>
</evidence>
<evidence type="ECO:0000313" key="7">
    <source>
        <dbReference type="Proteomes" id="UP000011669"/>
    </source>
</evidence>
<protein>
    <submittedName>
        <fullName evidence="6">N-acetyltransferase</fullName>
    </submittedName>
</protein>
<evidence type="ECO:0000256" key="1">
    <source>
        <dbReference type="ARBA" id="ARBA00022679"/>
    </source>
</evidence>
<evidence type="ECO:0000256" key="3">
    <source>
        <dbReference type="ARBA" id="ARBA00038502"/>
    </source>
</evidence>
<dbReference type="InParanoid" id="M0MMR1"/>
<keyword evidence="1 6" id="KW-0808">Transferase</keyword>
<dbReference type="RefSeq" id="WP_006076433.1">
    <property type="nucleotide sequence ID" value="NZ_AOMD01000011.1"/>
</dbReference>
<dbReference type="OrthoDB" id="120213at2157"/>
<evidence type="ECO:0000256" key="4">
    <source>
        <dbReference type="SAM" id="MobiDB-lite"/>
    </source>
</evidence>
<dbReference type="InterPro" id="IPR051531">
    <property type="entry name" value="N-acetyltransferase"/>
</dbReference>
<comment type="similarity">
    <text evidence="3">Belongs to the acetyltransferase family. RimJ subfamily.</text>
</comment>
<dbReference type="PATRIC" id="fig|1227455.4.peg.622"/>
<evidence type="ECO:0000313" key="6">
    <source>
        <dbReference type="EMBL" id="EMA46977.1"/>
    </source>
</evidence>
<dbReference type="PANTHER" id="PTHR43792:SF8">
    <property type="entry name" value="[RIBOSOMAL PROTEIN US5]-ALANINE N-ACETYLTRANSFERASE"/>
    <property type="match status" value="1"/>
</dbReference>
<feature type="compositionally biased region" description="Basic and acidic residues" evidence="4">
    <location>
        <begin position="77"/>
        <end position="93"/>
    </location>
</feature>
<organism evidence="6 7">
    <name type="scientific">Halococcus saccharolyticus DSM 5350</name>
    <dbReference type="NCBI Taxonomy" id="1227455"/>
    <lineage>
        <taxon>Archaea</taxon>
        <taxon>Methanobacteriati</taxon>
        <taxon>Methanobacteriota</taxon>
        <taxon>Stenosarchaea group</taxon>
        <taxon>Halobacteria</taxon>
        <taxon>Halobacteriales</taxon>
        <taxon>Halococcaceae</taxon>
        <taxon>Halococcus</taxon>
    </lineage>
</organism>
<dbReference type="InterPro" id="IPR016181">
    <property type="entry name" value="Acyl_CoA_acyltransferase"/>
</dbReference>
<keyword evidence="2" id="KW-0012">Acyltransferase</keyword>
<dbReference type="PANTHER" id="PTHR43792">
    <property type="entry name" value="GNAT FAMILY, PUTATIVE (AFU_ORTHOLOGUE AFUA_3G00765)-RELATED-RELATED"/>
    <property type="match status" value="1"/>
</dbReference>
<accession>M0MMR1</accession>
<dbReference type="SUPFAM" id="SSF55729">
    <property type="entry name" value="Acyl-CoA N-acyltransferases (Nat)"/>
    <property type="match status" value="1"/>
</dbReference>
<keyword evidence="7" id="KW-1185">Reference proteome</keyword>
<feature type="region of interest" description="Disordered" evidence="4">
    <location>
        <begin position="73"/>
        <end position="100"/>
    </location>
</feature>
<dbReference type="InterPro" id="IPR000182">
    <property type="entry name" value="GNAT_dom"/>
</dbReference>
<proteinExistence type="inferred from homology"/>
<comment type="caution">
    <text evidence="6">The sequence shown here is derived from an EMBL/GenBank/DDBJ whole genome shotgun (WGS) entry which is preliminary data.</text>
</comment>
<sequence>MPGPVFTSGERITLRTIEEADLEFIQRWRNHADVRVPLTDTDIRNGEQMDEYLEEQVSETGSINLLVCADAASTTDESSRSADERSEADRENAADEPEPVGEIAIPWVRDTHGSGMLMYWIAPAHQGHGYATEAAELVVDHAFRERRLNKVWAHVLESNTGSQRVLEKLGFTQEGRLRQNCFIDGDFEDVYHYGLLAEEW</sequence>
<feature type="domain" description="N-acetyltransferase" evidence="5">
    <location>
        <begin position="12"/>
        <end position="198"/>
    </location>
</feature>
<dbReference type="EMBL" id="AOMD01000011">
    <property type="protein sequence ID" value="EMA46977.1"/>
    <property type="molecule type" value="Genomic_DNA"/>
</dbReference>
<dbReference type="Proteomes" id="UP000011669">
    <property type="component" value="Unassembled WGS sequence"/>
</dbReference>